<dbReference type="InterPro" id="IPR001296">
    <property type="entry name" value="Glyco_trans_1"/>
</dbReference>
<dbReference type="STRING" id="1042163.BRLA_c019780"/>
<dbReference type="GO" id="GO:0016757">
    <property type="term" value="F:glycosyltransferase activity"/>
    <property type="evidence" value="ECO:0007669"/>
    <property type="project" value="InterPro"/>
</dbReference>
<protein>
    <submittedName>
        <fullName evidence="3">Glycosyltransferase</fullName>
    </submittedName>
</protein>
<dbReference type="KEGG" id="blr:BRLA_c019780"/>
<dbReference type="InterPro" id="IPR050194">
    <property type="entry name" value="Glycosyltransferase_grp1"/>
</dbReference>
<reference evidence="3 4" key="1">
    <citation type="journal article" date="2011" name="J. Bacteriol.">
        <title>Genome sequence of Brevibacillus laterosporus LMG 15441, a pathogen of invertebrates.</title>
        <authorList>
            <person name="Djukic M."/>
            <person name="Poehlein A."/>
            <person name="Thurmer A."/>
            <person name="Daniel R."/>
        </authorList>
    </citation>
    <scope>NUCLEOTIDE SEQUENCE [LARGE SCALE GENOMIC DNA]</scope>
    <source>
        <strain evidence="3 4">LMG 15441</strain>
    </source>
</reference>
<evidence type="ECO:0000259" key="2">
    <source>
        <dbReference type="Pfam" id="PF13439"/>
    </source>
</evidence>
<evidence type="ECO:0000313" key="4">
    <source>
        <dbReference type="Proteomes" id="UP000005850"/>
    </source>
</evidence>
<evidence type="ECO:0000313" key="3">
    <source>
        <dbReference type="EMBL" id="AIG26299.1"/>
    </source>
</evidence>
<keyword evidence="4" id="KW-1185">Reference proteome</keyword>
<dbReference type="HOGENOM" id="CLU_009583_14_3_9"/>
<dbReference type="RefSeq" id="WP_003338625.1">
    <property type="nucleotide sequence ID" value="NZ_CP007806.1"/>
</dbReference>
<evidence type="ECO:0000259" key="1">
    <source>
        <dbReference type="Pfam" id="PF00534"/>
    </source>
</evidence>
<dbReference type="InterPro" id="IPR028098">
    <property type="entry name" value="Glyco_trans_4-like_N"/>
</dbReference>
<organism evidence="3 4">
    <name type="scientific">Brevibacillus laterosporus LMG 15441</name>
    <dbReference type="NCBI Taxonomy" id="1042163"/>
    <lineage>
        <taxon>Bacteria</taxon>
        <taxon>Bacillati</taxon>
        <taxon>Bacillota</taxon>
        <taxon>Bacilli</taxon>
        <taxon>Bacillales</taxon>
        <taxon>Paenibacillaceae</taxon>
        <taxon>Brevibacillus</taxon>
    </lineage>
</organism>
<dbReference type="Pfam" id="PF13439">
    <property type="entry name" value="Glyco_transf_4"/>
    <property type="match status" value="1"/>
</dbReference>
<gene>
    <name evidence="3" type="ORF">BRLA_c019780</name>
</gene>
<name>A0A075R380_BRELA</name>
<dbReference type="eggNOG" id="COG0438">
    <property type="taxonomic scope" value="Bacteria"/>
</dbReference>
<dbReference type="Proteomes" id="UP000005850">
    <property type="component" value="Chromosome"/>
</dbReference>
<dbReference type="Pfam" id="PF00534">
    <property type="entry name" value="Glycos_transf_1"/>
    <property type="match status" value="1"/>
</dbReference>
<sequence>MHRVLLYRRIYLPRSETFIYEQLIGHTQVEPLVVTRSNPINVDQFPHKSIYVKKKLTNLHHWVKRKQIKILHARFGTGGLELLPVAKRSKLPLLVSFHGTDVSRRPNVDPNYKRQLKQLFRRGSAFTVVSKHMKKKIIKLGCPKHKITLLRSGIDLQKFAYQAMQPVWNHFYKFLSIGRLVEKKGMDTLISAFRHVHKVFPNATLTIVGEGDQQKKLKKLIKRYKLQNSVALKGGVSHLQVAEELARCHMFVLACQTAKDGNQEGIPNVLMEAMATGRPVISTSHAGIPELIEHGVSGLLAPERSPRKFAEMMIRMIQEEQRWTEYTLNARVKVEKQHDINKQRKVLENVYIRLIKENNRHLATK</sequence>
<feature type="domain" description="Glycosyl transferase family 1" evidence="1">
    <location>
        <begin position="172"/>
        <end position="326"/>
    </location>
</feature>
<dbReference type="AlphaFoldDB" id="A0A075R380"/>
<dbReference type="PANTHER" id="PTHR45947">
    <property type="entry name" value="SULFOQUINOVOSYL TRANSFERASE SQD2"/>
    <property type="match status" value="1"/>
</dbReference>
<dbReference type="EMBL" id="CP007806">
    <property type="protein sequence ID" value="AIG26299.1"/>
    <property type="molecule type" value="Genomic_DNA"/>
</dbReference>
<feature type="domain" description="Glycosyltransferase subfamily 4-like N-terminal" evidence="2">
    <location>
        <begin position="50"/>
        <end position="157"/>
    </location>
</feature>
<keyword evidence="3" id="KW-0808">Transferase</keyword>
<dbReference type="SUPFAM" id="SSF53756">
    <property type="entry name" value="UDP-Glycosyltransferase/glycogen phosphorylase"/>
    <property type="match status" value="1"/>
</dbReference>
<dbReference type="Gene3D" id="3.40.50.2000">
    <property type="entry name" value="Glycogen Phosphorylase B"/>
    <property type="match status" value="2"/>
</dbReference>
<accession>A0A075R380</accession>
<proteinExistence type="predicted"/>
<dbReference type="PANTHER" id="PTHR45947:SF15">
    <property type="entry name" value="TEICHURONIC ACID BIOSYNTHESIS GLYCOSYLTRANSFERASE TUAC-RELATED"/>
    <property type="match status" value="1"/>
</dbReference>